<sequence length="503" mass="55540">MENLSKALKISKKPCSDPIGRKGICTFKWDCINHNGTLMGTCMDGFIFGTCCQYDYDPLLNEDSLDEFPVFHDTNNYIYDDHRNVYSTPTRYATRPITQSTPIRIIYSTTRHPTTITSRRPAITTSRSTVSTRPVTTSPTTTTTTSTTTRRLTVTASGSSPSVQLVTWSSVSPNRRPQPIPQRPIIISPFPFRPGLNFGSSQGAWPVGIAFPVDPFQINRPLQVFRPPGLLQTAQSQVSNQTVPLRGSNFTILNGADQAAQRNTTLSTAITTISVPIPQWSTASSPRVTTNHATTLTSPRPFPYASGSSSIESTTSTTKRPNLDYRRGPGQRGGLARSVSKKQMWGRLGFFEVRHNCRTLSARAISILAGGDPGRTRHPDQPRVPQTGNASGKKDDRPPPLQPTELRQRHRSPGTGTPRGLQAPYLAHLPAGTGRRFHGQGSLRYGLGKDSSWGCNTEPAARSPGADYEQFRMRGHVQGCRTHEARQAYIPVRRIQGWRERFV</sequence>
<feature type="compositionally biased region" description="Low complexity" evidence="1">
    <location>
        <begin position="124"/>
        <end position="148"/>
    </location>
</feature>
<dbReference type="EMBL" id="BMAO01023189">
    <property type="protein sequence ID" value="GFQ87262.1"/>
    <property type="molecule type" value="Genomic_DNA"/>
</dbReference>
<feature type="compositionally biased region" description="Low complexity" evidence="1">
    <location>
        <begin position="306"/>
        <end position="318"/>
    </location>
</feature>
<feature type="region of interest" description="Disordered" evidence="1">
    <location>
        <begin position="369"/>
        <end position="424"/>
    </location>
</feature>
<gene>
    <name evidence="2" type="ORF">TNCT_328661</name>
</gene>
<accession>A0A8X6FRA3</accession>
<feature type="region of interest" description="Disordered" evidence="1">
    <location>
        <begin position="281"/>
        <end position="339"/>
    </location>
</feature>
<dbReference type="Proteomes" id="UP000887116">
    <property type="component" value="Unassembled WGS sequence"/>
</dbReference>
<name>A0A8X6FRA3_TRICU</name>
<evidence type="ECO:0000313" key="2">
    <source>
        <dbReference type="EMBL" id="GFQ87262.1"/>
    </source>
</evidence>
<protein>
    <recommendedName>
        <fullName evidence="4">Serine proteinase stubble</fullName>
    </recommendedName>
</protein>
<organism evidence="2 3">
    <name type="scientific">Trichonephila clavata</name>
    <name type="common">Joro spider</name>
    <name type="synonym">Nephila clavata</name>
    <dbReference type="NCBI Taxonomy" id="2740835"/>
    <lineage>
        <taxon>Eukaryota</taxon>
        <taxon>Metazoa</taxon>
        <taxon>Ecdysozoa</taxon>
        <taxon>Arthropoda</taxon>
        <taxon>Chelicerata</taxon>
        <taxon>Arachnida</taxon>
        <taxon>Araneae</taxon>
        <taxon>Araneomorphae</taxon>
        <taxon>Entelegynae</taxon>
        <taxon>Araneoidea</taxon>
        <taxon>Nephilidae</taxon>
        <taxon>Trichonephila</taxon>
    </lineage>
</organism>
<comment type="caution">
    <text evidence="2">The sequence shown here is derived from an EMBL/GenBank/DDBJ whole genome shotgun (WGS) entry which is preliminary data.</text>
</comment>
<dbReference type="AlphaFoldDB" id="A0A8X6FRA3"/>
<evidence type="ECO:0008006" key="4">
    <source>
        <dbReference type="Google" id="ProtNLM"/>
    </source>
</evidence>
<feature type="region of interest" description="Disordered" evidence="1">
    <location>
        <begin position="121"/>
        <end position="148"/>
    </location>
</feature>
<proteinExistence type="predicted"/>
<evidence type="ECO:0000313" key="3">
    <source>
        <dbReference type="Proteomes" id="UP000887116"/>
    </source>
</evidence>
<reference evidence="2" key="1">
    <citation type="submission" date="2020-07" db="EMBL/GenBank/DDBJ databases">
        <title>Multicomponent nature underlies the extraordinary mechanical properties of spider dragline silk.</title>
        <authorList>
            <person name="Kono N."/>
            <person name="Nakamura H."/>
            <person name="Mori M."/>
            <person name="Yoshida Y."/>
            <person name="Ohtoshi R."/>
            <person name="Malay A.D."/>
            <person name="Moran D.A.P."/>
            <person name="Tomita M."/>
            <person name="Numata K."/>
            <person name="Arakawa K."/>
        </authorList>
    </citation>
    <scope>NUCLEOTIDE SEQUENCE</scope>
</reference>
<keyword evidence="3" id="KW-1185">Reference proteome</keyword>
<evidence type="ECO:0000256" key="1">
    <source>
        <dbReference type="SAM" id="MobiDB-lite"/>
    </source>
</evidence>
<dbReference type="OrthoDB" id="6430254at2759"/>
<feature type="compositionally biased region" description="Polar residues" evidence="1">
    <location>
        <begin position="281"/>
        <end position="298"/>
    </location>
</feature>